<accession>B9XME4</accession>
<keyword evidence="2" id="KW-1185">Reference proteome</keyword>
<protein>
    <submittedName>
        <fullName evidence="1">Uncharacterized protein</fullName>
    </submittedName>
</protein>
<evidence type="ECO:0000313" key="2">
    <source>
        <dbReference type="Proteomes" id="UP000003688"/>
    </source>
</evidence>
<dbReference type="AlphaFoldDB" id="B9XME4"/>
<reference evidence="1 2" key="1">
    <citation type="journal article" date="2011" name="J. Bacteriol.">
        <title>Genome sequence of 'Pedosphaera parvula' Ellin514, an aerobic Verrucomicrobial isolate from pasture soil.</title>
        <authorList>
            <person name="Kant R."/>
            <person name="van Passel M.W."/>
            <person name="Sangwan P."/>
            <person name="Palva A."/>
            <person name="Lucas S."/>
            <person name="Copeland A."/>
            <person name="Lapidus A."/>
            <person name="Glavina Del Rio T."/>
            <person name="Dalin E."/>
            <person name="Tice H."/>
            <person name="Bruce D."/>
            <person name="Goodwin L."/>
            <person name="Pitluck S."/>
            <person name="Chertkov O."/>
            <person name="Larimer F.W."/>
            <person name="Land M.L."/>
            <person name="Hauser L."/>
            <person name="Brettin T.S."/>
            <person name="Detter J.C."/>
            <person name="Han S."/>
            <person name="de Vos W.M."/>
            <person name="Janssen P.H."/>
            <person name="Smidt H."/>
        </authorList>
    </citation>
    <scope>NUCLEOTIDE SEQUENCE [LARGE SCALE GENOMIC DNA]</scope>
    <source>
        <strain evidence="1 2">Ellin514</strain>
    </source>
</reference>
<evidence type="ECO:0000313" key="1">
    <source>
        <dbReference type="EMBL" id="EEF58986.1"/>
    </source>
</evidence>
<comment type="caution">
    <text evidence="1">The sequence shown here is derived from an EMBL/GenBank/DDBJ whole genome shotgun (WGS) entry which is preliminary data.</text>
</comment>
<proteinExistence type="predicted"/>
<organism evidence="1 2">
    <name type="scientific">Pedosphaera parvula (strain Ellin514)</name>
    <dbReference type="NCBI Taxonomy" id="320771"/>
    <lineage>
        <taxon>Bacteria</taxon>
        <taxon>Pseudomonadati</taxon>
        <taxon>Verrucomicrobiota</taxon>
        <taxon>Pedosphaerae</taxon>
        <taxon>Pedosphaerales</taxon>
        <taxon>Pedosphaeraceae</taxon>
        <taxon>Pedosphaera</taxon>
    </lineage>
</organism>
<dbReference type="EMBL" id="ABOX02000034">
    <property type="protein sequence ID" value="EEF58986.1"/>
    <property type="molecule type" value="Genomic_DNA"/>
</dbReference>
<sequence>MKTERIKFPELESMRNDFGGLDCSGRNADCKSAIQQTASLRYQSGSSVGDGRLKFNTCMGVRSVSDGNSRQWSVMVGVENFEWRISSFKLSDFQIIKSNREL</sequence>
<dbReference type="STRING" id="320771.Cflav_PD2035"/>
<dbReference type="Proteomes" id="UP000003688">
    <property type="component" value="Unassembled WGS sequence"/>
</dbReference>
<gene>
    <name evidence="1" type="ORF">Cflav_PD2035</name>
</gene>
<name>B9XME4_PEDPL</name>